<dbReference type="Gene3D" id="3.10.20.30">
    <property type="match status" value="1"/>
</dbReference>
<evidence type="ECO:0000313" key="1">
    <source>
        <dbReference type="EMBL" id="MBE9374040.1"/>
    </source>
</evidence>
<keyword evidence="2" id="KW-1185">Reference proteome</keyword>
<reference evidence="1" key="1">
    <citation type="submission" date="2020-10" db="EMBL/GenBank/DDBJ databases">
        <title>Diversity and distribution of actinomycetes associated with coral in the coast of Hainan.</title>
        <authorList>
            <person name="Li F."/>
        </authorList>
    </citation>
    <scope>NUCLEOTIDE SEQUENCE</scope>
    <source>
        <strain evidence="1">HNM0983</strain>
    </source>
</reference>
<dbReference type="Proteomes" id="UP000598360">
    <property type="component" value="Unassembled WGS sequence"/>
</dbReference>
<comment type="caution">
    <text evidence="1">The sequence shown here is derived from an EMBL/GenBank/DDBJ whole genome shotgun (WGS) entry which is preliminary data.</text>
</comment>
<proteinExistence type="predicted"/>
<dbReference type="RefSeq" id="WP_193927481.1">
    <property type="nucleotide sequence ID" value="NZ_JADEYC010000009.1"/>
</dbReference>
<gene>
    <name evidence="1" type="ORF">IQ251_06220</name>
</gene>
<dbReference type="AlphaFoldDB" id="A0A929B8A6"/>
<dbReference type="InterPro" id="IPR003749">
    <property type="entry name" value="ThiS/MoaD-like"/>
</dbReference>
<dbReference type="InterPro" id="IPR012675">
    <property type="entry name" value="Beta-grasp_dom_sf"/>
</dbReference>
<sequence length="96" mass="9853">MTTAPELESVAVLVRYFAGARAAAGTAEERIRVPRPDGGAVTAEDVITTALAQHGPQLARVVPACSFLLDGVAVRDRSVPVTDGAELDVLPPFAGG</sequence>
<dbReference type="InterPro" id="IPR016155">
    <property type="entry name" value="Mopterin_synth/thiamin_S_b"/>
</dbReference>
<accession>A0A929B8A6</accession>
<dbReference type="Pfam" id="PF02597">
    <property type="entry name" value="ThiS"/>
    <property type="match status" value="1"/>
</dbReference>
<dbReference type="EMBL" id="JADEYC010000009">
    <property type="protein sequence ID" value="MBE9374040.1"/>
    <property type="molecule type" value="Genomic_DNA"/>
</dbReference>
<protein>
    <submittedName>
        <fullName evidence="1">MoaD/ThiS family protein</fullName>
    </submittedName>
</protein>
<name>A0A929B8A6_9PSEU</name>
<dbReference type="SUPFAM" id="SSF54285">
    <property type="entry name" value="MoaD/ThiS"/>
    <property type="match status" value="1"/>
</dbReference>
<organism evidence="1 2">
    <name type="scientific">Saccharopolyspora montiporae</name>
    <dbReference type="NCBI Taxonomy" id="2781240"/>
    <lineage>
        <taxon>Bacteria</taxon>
        <taxon>Bacillati</taxon>
        <taxon>Actinomycetota</taxon>
        <taxon>Actinomycetes</taxon>
        <taxon>Pseudonocardiales</taxon>
        <taxon>Pseudonocardiaceae</taxon>
        <taxon>Saccharopolyspora</taxon>
    </lineage>
</organism>
<evidence type="ECO:0000313" key="2">
    <source>
        <dbReference type="Proteomes" id="UP000598360"/>
    </source>
</evidence>